<name>A0A923PN63_9BACT</name>
<proteinExistence type="predicted"/>
<dbReference type="EMBL" id="JACSIT010000096">
    <property type="protein sequence ID" value="MBC6994308.1"/>
    <property type="molecule type" value="Genomic_DNA"/>
</dbReference>
<accession>A0A923PN63</accession>
<evidence type="ECO:0000313" key="1">
    <source>
        <dbReference type="EMBL" id="MBC6994308.1"/>
    </source>
</evidence>
<evidence type="ECO:0000313" key="2">
    <source>
        <dbReference type="Proteomes" id="UP000650081"/>
    </source>
</evidence>
<organism evidence="1 2">
    <name type="scientific">Neolewinella lacunae</name>
    <dbReference type="NCBI Taxonomy" id="1517758"/>
    <lineage>
        <taxon>Bacteria</taxon>
        <taxon>Pseudomonadati</taxon>
        <taxon>Bacteroidota</taxon>
        <taxon>Saprospiria</taxon>
        <taxon>Saprospirales</taxon>
        <taxon>Lewinellaceae</taxon>
        <taxon>Neolewinella</taxon>
    </lineage>
</organism>
<gene>
    <name evidence="1" type="ORF">H9S92_09050</name>
</gene>
<comment type="caution">
    <text evidence="1">The sequence shown here is derived from an EMBL/GenBank/DDBJ whole genome shotgun (WGS) entry which is preliminary data.</text>
</comment>
<dbReference type="AlphaFoldDB" id="A0A923PN63"/>
<sequence>MIPARPATPVNRKNLHEHPHYFGAFLSIARHNAFMVIKHLSAKYNTSDKDKLKEETLSTAQLFNCLGKKFNKPDITKSVISDLKNYFPLLNYPLFLALEADGGENKNIAFESDLEAIQETFKSILTLLNSLRNHFSHYISSVDYSRFNFSPIEDIYKAAMFRLIDRSKYTKRFDVFEKEHIKHLENKGKNKSEFFPHDLSETPNHENTVAFITCLFLERKYAFPFLSRLASFQTTYINEDPKTAKATRECYTMFCTRLPQPKLESADIMLDMINELGRSPAALYNMLSEKDQQAFHIAQELLPDNLEEYDEEDGVWETEVVLKRHGDRFPYFALRYFDDTEAFPTLRFNISLGKWRTKPAYDKIIYGEKRERILTKPLHTFARLNDFLPVYESAVVVDNRVKIDNRFVGLLREDWLSKQENQETYINEGIEQFSIKYNFGDNVIAFQFIKDIRTVKELLPKLPAPKIKMAHAIISTYDLRGLFLYDYLSKYSTGDPVSSPYIPTDTETFIKDYIERLKRFFSDVKTGSFHALVAKPDQVKNEKLPFVKGDREATKAKRALFNDKQEVIKERKRKLDRILSEKYGLSIHNIPTKLKDYLLAYKTPPYRTRAMAKLKQQHTIVKDLLKAVDKGRSPRVGEQATWLAEDIVFMTPPKIHTVDGVEHPQKLNNAQFRILQESLAYFSTNKLKILNFLREETSILSPNQQESHPFLKSVNFEDQPGILSFYEDYLKAKLKWLDNALRKLRNLDDKAAKREFGHFLPTSINVKPATDLDYTALPIYLPRGLFDRAVVSTLIEGNHFGVQSGDNINQCLEKMLASDSQPFYELDRLHQSIFTDRKAPEEYVEESLYIGKLLEKRRTVLNQKANSGKLGKNKQQEIKNQYNDVTKERKRVLERRQYIKSIQSDDRALWLMAQNRQKQKSEHLEVGFDQLGLRNIKEILTKPVQVSLLIPDTSFRINDELPLIRYGDLRRVAKDRRLENLSYFYKAASQDEIPHETIKLELERYDRRREGFFETIYRFEELVYNKFKAQFPEAPESTKQHYYDHHAYADVAIQHSSDTPFNVFFKEKATQLRNKFYHNEFPWFEWLLPEVSRRKEELYSDRVFDIAEGYYQRMADLISSK</sequence>
<keyword evidence="2" id="KW-1185">Reference proteome</keyword>
<reference evidence="1" key="1">
    <citation type="submission" date="2020-08" db="EMBL/GenBank/DDBJ databases">
        <title>Lewinella bacteria from marine environments.</title>
        <authorList>
            <person name="Zhong Y."/>
        </authorList>
    </citation>
    <scope>NUCLEOTIDE SEQUENCE</scope>
    <source>
        <strain evidence="1">KCTC 42187</strain>
    </source>
</reference>
<dbReference type="NCBIfam" id="NF038190">
    <property type="entry name" value="VI_Cas13b"/>
    <property type="match status" value="1"/>
</dbReference>
<dbReference type="Proteomes" id="UP000650081">
    <property type="component" value="Unassembled WGS sequence"/>
</dbReference>
<protein>
    <submittedName>
        <fullName evidence="1">Uncharacterized protein</fullName>
    </submittedName>
</protein>
<dbReference type="RefSeq" id="WP_187466389.1">
    <property type="nucleotide sequence ID" value="NZ_JACSIT010000096.1"/>
</dbReference>